<evidence type="ECO:0000256" key="1">
    <source>
        <dbReference type="SAM" id="MobiDB-lite"/>
    </source>
</evidence>
<dbReference type="Proteomes" id="UP000779809">
    <property type="component" value="Unassembled WGS sequence"/>
</dbReference>
<organism evidence="2 3">
    <name type="scientific">Candidatus Korobacter versatilis</name>
    <dbReference type="NCBI Taxonomy" id="658062"/>
    <lineage>
        <taxon>Bacteria</taxon>
        <taxon>Pseudomonadati</taxon>
        <taxon>Acidobacteriota</taxon>
        <taxon>Terriglobia</taxon>
        <taxon>Terriglobales</taxon>
        <taxon>Candidatus Korobacteraceae</taxon>
        <taxon>Candidatus Korobacter</taxon>
    </lineage>
</organism>
<reference evidence="2" key="1">
    <citation type="submission" date="2020-07" db="EMBL/GenBank/DDBJ databases">
        <title>Huge and variable diversity of episymbiotic CPR bacteria and DPANN archaea in groundwater ecosystems.</title>
        <authorList>
            <person name="He C.Y."/>
            <person name="Keren R."/>
            <person name="Whittaker M."/>
            <person name="Farag I.F."/>
            <person name="Doudna J."/>
            <person name="Cate J.H.D."/>
            <person name="Banfield J.F."/>
        </authorList>
    </citation>
    <scope>NUCLEOTIDE SEQUENCE</scope>
    <source>
        <strain evidence="2">NC_groundwater_580_Pr5_B-0.1um_64_19</strain>
    </source>
</reference>
<dbReference type="AlphaFoldDB" id="A0A932A8B7"/>
<evidence type="ECO:0000313" key="2">
    <source>
        <dbReference type="EMBL" id="MBI2678016.1"/>
    </source>
</evidence>
<name>A0A932A8B7_9BACT</name>
<protein>
    <submittedName>
        <fullName evidence="2">Uncharacterized protein</fullName>
    </submittedName>
</protein>
<accession>A0A932A8B7</accession>
<evidence type="ECO:0000313" key="3">
    <source>
        <dbReference type="Proteomes" id="UP000779809"/>
    </source>
</evidence>
<feature type="region of interest" description="Disordered" evidence="1">
    <location>
        <begin position="104"/>
        <end position="128"/>
    </location>
</feature>
<proteinExistence type="predicted"/>
<sequence>MSRSLGFIGLIIVVAVGAVIYMKQVQSASPAGVEGAGANPQATVDIAGIKNDLLSIAQAERAHMASQGKYVSLDELVSAGELNVVKTRRPGWTFSSEASDSSFKVTATYPTNPPTRLSVDESMSVKSE</sequence>
<comment type="caution">
    <text evidence="2">The sequence shown here is derived from an EMBL/GenBank/DDBJ whole genome shotgun (WGS) entry which is preliminary data.</text>
</comment>
<gene>
    <name evidence="2" type="ORF">HYX28_04495</name>
</gene>
<dbReference type="EMBL" id="JACPNR010000006">
    <property type="protein sequence ID" value="MBI2678016.1"/>
    <property type="molecule type" value="Genomic_DNA"/>
</dbReference>